<sequence length="63" mass="7226">MALLRTPPTSAKVTDRLRNTFLPLRRADFFFWNVLFKVLGQCSRTPLLSVTSGDCYISIRTFS</sequence>
<dbReference type="AlphaFoldDB" id="A0A0E9QED6"/>
<reference evidence="1" key="2">
    <citation type="journal article" date="2015" name="Fish Shellfish Immunol.">
        <title>Early steps in the European eel (Anguilla anguilla)-Vibrio vulnificus interaction in the gills: Role of the RtxA13 toxin.</title>
        <authorList>
            <person name="Callol A."/>
            <person name="Pajuelo D."/>
            <person name="Ebbesson L."/>
            <person name="Teles M."/>
            <person name="MacKenzie S."/>
            <person name="Amaro C."/>
        </authorList>
    </citation>
    <scope>NUCLEOTIDE SEQUENCE</scope>
</reference>
<dbReference type="EMBL" id="GBXM01094109">
    <property type="protein sequence ID" value="JAH14468.1"/>
    <property type="molecule type" value="Transcribed_RNA"/>
</dbReference>
<name>A0A0E9QED6_ANGAN</name>
<reference evidence="1" key="1">
    <citation type="submission" date="2014-11" db="EMBL/GenBank/DDBJ databases">
        <authorList>
            <person name="Amaro Gonzalez C."/>
        </authorList>
    </citation>
    <scope>NUCLEOTIDE SEQUENCE</scope>
</reference>
<proteinExistence type="predicted"/>
<organism evidence="1">
    <name type="scientific">Anguilla anguilla</name>
    <name type="common">European freshwater eel</name>
    <name type="synonym">Muraena anguilla</name>
    <dbReference type="NCBI Taxonomy" id="7936"/>
    <lineage>
        <taxon>Eukaryota</taxon>
        <taxon>Metazoa</taxon>
        <taxon>Chordata</taxon>
        <taxon>Craniata</taxon>
        <taxon>Vertebrata</taxon>
        <taxon>Euteleostomi</taxon>
        <taxon>Actinopterygii</taxon>
        <taxon>Neopterygii</taxon>
        <taxon>Teleostei</taxon>
        <taxon>Anguilliformes</taxon>
        <taxon>Anguillidae</taxon>
        <taxon>Anguilla</taxon>
    </lineage>
</organism>
<evidence type="ECO:0000313" key="1">
    <source>
        <dbReference type="EMBL" id="JAH14468.1"/>
    </source>
</evidence>
<protein>
    <submittedName>
        <fullName evidence="1">Uncharacterized protein</fullName>
    </submittedName>
</protein>
<accession>A0A0E9QED6</accession>